<dbReference type="Proteomes" id="UP000000763">
    <property type="component" value="Chromosome 1"/>
</dbReference>
<reference evidence="4" key="2">
    <citation type="journal article" date="2005" name="Nature">
        <title>The map-based sequence of the rice genome.</title>
        <authorList>
            <consortium name="International rice genome sequencing project (IRGSP)"/>
            <person name="Matsumoto T."/>
            <person name="Wu J."/>
            <person name="Kanamori H."/>
            <person name="Katayose Y."/>
            <person name="Fujisawa M."/>
            <person name="Namiki N."/>
            <person name="Mizuno H."/>
            <person name="Yamamoto K."/>
            <person name="Antonio B.A."/>
            <person name="Baba T."/>
            <person name="Sakata K."/>
            <person name="Nagamura Y."/>
            <person name="Aoki H."/>
            <person name="Arikawa K."/>
            <person name="Arita K."/>
            <person name="Bito T."/>
            <person name="Chiden Y."/>
            <person name="Fujitsuka N."/>
            <person name="Fukunaka R."/>
            <person name="Hamada M."/>
            <person name="Harada C."/>
            <person name="Hayashi A."/>
            <person name="Hijishita S."/>
            <person name="Honda M."/>
            <person name="Hosokawa S."/>
            <person name="Ichikawa Y."/>
            <person name="Idonuma A."/>
            <person name="Iijima M."/>
            <person name="Ikeda M."/>
            <person name="Ikeno M."/>
            <person name="Ito K."/>
            <person name="Ito S."/>
            <person name="Ito T."/>
            <person name="Ito Y."/>
            <person name="Ito Y."/>
            <person name="Iwabuchi A."/>
            <person name="Kamiya K."/>
            <person name="Karasawa W."/>
            <person name="Kurita K."/>
            <person name="Katagiri S."/>
            <person name="Kikuta A."/>
            <person name="Kobayashi H."/>
            <person name="Kobayashi N."/>
            <person name="Machita K."/>
            <person name="Maehara T."/>
            <person name="Masukawa M."/>
            <person name="Mizubayashi T."/>
            <person name="Mukai Y."/>
            <person name="Nagasaki H."/>
            <person name="Nagata Y."/>
            <person name="Naito S."/>
            <person name="Nakashima M."/>
            <person name="Nakama Y."/>
            <person name="Nakamichi Y."/>
            <person name="Nakamura M."/>
            <person name="Meguro A."/>
            <person name="Negishi M."/>
            <person name="Ohta I."/>
            <person name="Ohta T."/>
            <person name="Okamoto M."/>
            <person name="Ono N."/>
            <person name="Saji S."/>
            <person name="Sakaguchi M."/>
            <person name="Sakai K."/>
            <person name="Shibata M."/>
            <person name="Shimokawa T."/>
            <person name="Song J."/>
            <person name="Takazaki Y."/>
            <person name="Terasawa K."/>
            <person name="Tsugane M."/>
            <person name="Tsuji K."/>
            <person name="Ueda S."/>
            <person name="Waki K."/>
            <person name="Yamagata H."/>
            <person name="Yamamoto M."/>
            <person name="Yamamoto S."/>
            <person name="Yamane H."/>
            <person name="Yoshiki S."/>
            <person name="Yoshihara R."/>
            <person name="Yukawa K."/>
            <person name="Zhong H."/>
            <person name="Yano M."/>
            <person name="Yuan Q."/>
            <person name="Ouyang S."/>
            <person name="Liu J."/>
            <person name="Jones K.M."/>
            <person name="Gansberger K."/>
            <person name="Moffat K."/>
            <person name="Hill J."/>
            <person name="Bera J."/>
            <person name="Fadrosh D."/>
            <person name="Jin S."/>
            <person name="Johri S."/>
            <person name="Kim M."/>
            <person name="Overton L."/>
            <person name="Reardon M."/>
            <person name="Tsitrin T."/>
            <person name="Vuong H."/>
            <person name="Weaver B."/>
            <person name="Ciecko A."/>
            <person name="Tallon L."/>
            <person name="Jackson J."/>
            <person name="Pai G."/>
            <person name="Aken S.V."/>
            <person name="Utterback T."/>
            <person name="Reidmuller S."/>
            <person name="Feldblyum T."/>
            <person name="Hsiao J."/>
            <person name="Zismann V."/>
            <person name="Iobst S."/>
            <person name="de Vazeille A.R."/>
            <person name="Buell C.R."/>
            <person name="Ying K."/>
            <person name="Li Y."/>
            <person name="Lu T."/>
            <person name="Huang Y."/>
            <person name="Zhao Q."/>
            <person name="Feng Q."/>
            <person name="Zhang L."/>
            <person name="Zhu J."/>
            <person name="Weng Q."/>
            <person name="Mu J."/>
            <person name="Lu Y."/>
            <person name="Fan D."/>
            <person name="Liu Y."/>
            <person name="Guan J."/>
            <person name="Zhang Y."/>
            <person name="Yu S."/>
            <person name="Liu X."/>
            <person name="Zhang Y."/>
            <person name="Hong G."/>
            <person name="Han B."/>
            <person name="Choisne N."/>
            <person name="Demange N."/>
            <person name="Orjeda G."/>
            <person name="Samain S."/>
            <person name="Cattolico L."/>
            <person name="Pelletier E."/>
            <person name="Couloux A."/>
            <person name="Segurens B."/>
            <person name="Wincker P."/>
            <person name="D'Hont A."/>
            <person name="Scarpelli C."/>
            <person name="Weissenbach J."/>
            <person name="Salanoubat M."/>
            <person name="Quetier F."/>
            <person name="Yu Y."/>
            <person name="Kim H.R."/>
            <person name="Rambo T."/>
            <person name="Currie J."/>
            <person name="Collura K."/>
            <person name="Luo M."/>
            <person name="Yang T."/>
            <person name="Ammiraju J.S.S."/>
            <person name="Engler F."/>
            <person name="Soderlund C."/>
            <person name="Wing R.A."/>
            <person name="Palmer L.E."/>
            <person name="de la Bastide M."/>
            <person name="Spiegel L."/>
            <person name="Nascimento L."/>
            <person name="Zutavern T."/>
            <person name="O'Shaughnessy A."/>
            <person name="Dike S."/>
            <person name="Dedhia N."/>
            <person name="Preston R."/>
            <person name="Balija V."/>
            <person name="McCombie W.R."/>
            <person name="Chow T."/>
            <person name="Chen H."/>
            <person name="Chung M."/>
            <person name="Chen C."/>
            <person name="Shaw J."/>
            <person name="Wu H."/>
            <person name="Hsiao K."/>
            <person name="Chao Y."/>
            <person name="Chu M."/>
            <person name="Cheng C."/>
            <person name="Hour A."/>
            <person name="Lee P."/>
            <person name="Lin S."/>
            <person name="Lin Y."/>
            <person name="Liou J."/>
            <person name="Liu S."/>
            <person name="Hsing Y."/>
            <person name="Raghuvanshi S."/>
            <person name="Mohanty A."/>
            <person name="Bharti A.K."/>
            <person name="Gaur A."/>
            <person name="Gupta V."/>
            <person name="Kumar D."/>
            <person name="Ravi V."/>
            <person name="Vij S."/>
            <person name="Kapur A."/>
            <person name="Khurana P."/>
            <person name="Khurana P."/>
            <person name="Khurana J.P."/>
            <person name="Tyagi A.K."/>
            <person name="Gaikwad K."/>
            <person name="Singh A."/>
            <person name="Dalal V."/>
            <person name="Srivastava S."/>
            <person name="Dixit A."/>
            <person name="Pal A.K."/>
            <person name="Ghazi I.A."/>
            <person name="Yadav M."/>
            <person name="Pandit A."/>
            <person name="Bhargava A."/>
            <person name="Sureshbabu K."/>
            <person name="Batra K."/>
            <person name="Sharma T.R."/>
            <person name="Mohapatra T."/>
            <person name="Singh N.K."/>
            <person name="Messing J."/>
            <person name="Nelson A.B."/>
            <person name="Fuks G."/>
            <person name="Kavchok S."/>
            <person name="Keizer G."/>
            <person name="Linton E."/>
            <person name="Llaca V."/>
            <person name="Song R."/>
            <person name="Tanyolac B."/>
            <person name="Young S."/>
            <person name="Ho-Il K."/>
            <person name="Hahn J.H."/>
            <person name="Sangsakoo G."/>
            <person name="Vanavichit A."/>
            <person name="de Mattos Luiz.A.T."/>
            <person name="Zimmer P.D."/>
            <person name="Malone G."/>
            <person name="Dellagostin O."/>
            <person name="de Oliveira A.C."/>
            <person name="Bevan M."/>
            <person name="Bancroft I."/>
            <person name="Minx P."/>
            <person name="Cordum H."/>
            <person name="Wilson R."/>
            <person name="Cheng Z."/>
            <person name="Jin W."/>
            <person name="Jiang J."/>
            <person name="Leong S.A."/>
            <person name="Iwama H."/>
            <person name="Gojobori T."/>
            <person name="Itoh T."/>
            <person name="Niimura Y."/>
            <person name="Fujii Y."/>
            <person name="Habara T."/>
            <person name="Sakai H."/>
            <person name="Sato Y."/>
            <person name="Wilson G."/>
            <person name="Kumar K."/>
            <person name="McCouch S."/>
            <person name="Juretic N."/>
            <person name="Hoen D."/>
            <person name="Wright S."/>
            <person name="Bruskiewich R."/>
            <person name="Bureau T."/>
            <person name="Miyao A."/>
            <person name="Hirochika H."/>
            <person name="Nishikawa T."/>
            <person name="Kadowaki K."/>
            <person name="Sugiura M."/>
            <person name="Burr B."/>
            <person name="Sasaki T."/>
        </authorList>
    </citation>
    <scope>NUCLEOTIDE SEQUENCE [LARGE SCALE GENOMIC DNA]</scope>
    <source>
        <strain evidence="4">cv. Nipponbare</strain>
    </source>
</reference>
<name>Q5NB29_ORYSJ</name>
<evidence type="ECO:0000256" key="1">
    <source>
        <dbReference type="SAM" id="MobiDB-lite"/>
    </source>
</evidence>
<evidence type="ECO:0000313" key="4">
    <source>
        <dbReference type="Proteomes" id="UP000000763"/>
    </source>
</evidence>
<reference evidence="4" key="3">
    <citation type="journal article" date="2008" name="Nucleic Acids Res.">
        <title>The rice annotation project database (RAP-DB): 2008 update.</title>
        <authorList>
            <consortium name="The rice annotation project (RAP)"/>
        </authorList>
    </citation>
    <scope>GENOME REANNOTATION</scope>
    <source>
        <strain evidence="4">cv. Nipponbare</strain>
    </source>
</reference>
<dbReference type="AlphaFoldDB" id="Q5NB29"/>
<feature type="region of interest" description="Disordered" evidence="1">
    <location>
        <begin position="44"/>
        <end position="110"/>
    </location>
</feature>
<proteinExistence type="predicted"/>
<feature type="compositionally biased region" description="Basic and acidic residues" evidence="1">
    <location>
        <begin position="84"/>
        <end position="101"/>
    </location>
</feature>
<protein>
    <submittedName>
        <fullName evidence="3">Uncharacterized protein</fullName>
    </submittedName>
</protein>
<dbReference type="EMBL" id="AP001859">
    <property type="protein sequence ID" value="BAD81327.1"/>
    <property type="molecule type" value="Genomic_DNA"/>
</dbReference>
<feature type="compositionally biased region" description="Pro residues" evidence="1">
    <location>
        <begin position="49"/>
        <end position="60"/>
    </location>
</feature>
<accession>Q5NB29</accession>
<evidence type="ECO:0000313" key="2">
    <source>
        <dbReference type="EMBL" id="BAD81279.1"/>
    </source>
</evidence>
<evidence type="ECO:0000313" key="3">
    <source>
        <dbReference type="EMBL" id="BAD81327.1"/>
    </source>
</evidence>
<sequence length="208" mass="22190">MSASLLPSSLSLGFLDTIDLNGGRAVSLDTSNIYGFLATIAPAAAHTTPRPPPRLPPPPQMRRHGGGHPVSSSSSSPMLGYMSRRPEGQHDEQWPAGKRDSAPTWKMPPPPPLGAKIWRLAARRHWEPGGLLPGALCSADLAAGEDATVSRWWGAEQATSGVEDGWRDGKLVLAGSPPLFLTSVFLIGRHLPRPPPRQPPPTCLSTGW</sequence>
<reference evidence="3" key="1">
    <citation type="journal article" date="2002" name="Nature">
        <title>The genome sequence and structure of rice chromosome 1.</title>
        <authorList>
            <person name="Sasaki T."/>
            <person name="Matsumoto T."/>
            <person name="Yamamoto K."/>
            <person name="Sakata K."/>
            <person name="Baba T."/>
            <person name="Katayose Y."/>
            <person name="Wu J."/>
            <person name="Niimura Y."/>
            <person name="Cheng Z."/>
            <person name="Nagamura Y."/>
            <person name="Antonio B.A."/>
            <person name="Kanamori H."/>
            <person name="Hosokawa S."/>
            <person name="Masukawa M."/>
            <person name="Arikawa K."/>
            <person name="Chiden Y."/>
            <person name="Hayashi M."/>
            <person name="Okamoto M."/>
            <person name="Ando T."/>
            <person name="Aoki H."/>
            <person name="Arita K."/>
            <person name="Hamada M."/>
            <person name="Harada C."/>
            <person name="Hijishita S."/>
            <person name="Honda M."/>
            <person name="Ichikawa Y."/>
            <person name="Idonuma A."/>
            <person name="Iijima M."/>
            <person name="Ikeda M."/>
            <person name="Ikeno M."/>
            <person name="Itoh S."/>
            <person name="Itoh T."/>
            <person name="Itoh Y."/>
            <person name="Itoh Y."/>
            <person name="Iwabuchi A."/>
            <person name="Kamiya K."/>
            <person name="Karasawa W."/>
            <person name="Katagiri S."/>
            <person name="Kikuta A."/>
            <person name="Kobayashi N."/>
            <person name="Kono I."/>
            <person name="Machita K."/>
            <person name="Maehara T."/>
            <person name="Mizuno H."/>
            <person name="Mizubayashi T."/>
            <person name="Mukai Y."/>
            <person name="Nagasaki H."/>
            <person name="Nakashima M."/>
            <person name="Nakama Y."/>
            <person name="Nakamichi Y."/>
            <person name="Nakamura M."/>
            <person name="Namiki N."/>
            <person name="Negishi M."/>
            <person name="Ohta I."/>
            <person name="Ono N."/>
            <person name="Saji S."/>
            <person name="Sakai K."/>
            <person name="Shibata M."/>
            <person name="Shimokawa T."/>
            <person name="Shomura A."/>
            <person name="Song J."/>
            <person name="Takazaki Y."/>
            <person name="Terasawa K."/>
            <person name="Tsuji K."/>
            <person name="Waki K."/>
            <person name="Yamagata H."/>
            <person name="Yamane H."/>
            <person name="Yoshiki S."/>
            <person name="Yoshihara R."/>
            <person name="Yukawa K."/>
            <person name="Zhong H."/>
            <person name="Iwama H."/>
            <person name="Endo T."/>
            <person name="Ito H."/>
            <person name="Hahn J.H."/>
            <person name="Kim H.I."/>
            <person name="Eun M.Y."/>
            <person name="Yano M."/>
            <person name="Jiang J."/>
            <person name="Gojobori T."/>
        </authorList>
    </citation>
    <scope>NUCLEOTIDE SEQUENCE</scope>
</reference>
<dbReference type="EMBL" id="AP001550">
    <property type="protein sequence ID" value="BAD81279.1"/>
    <property type="molecule type" value="Genomic_DNA"/>
</dbReference>
<dbReference type="Proteomes" id="UP000817658">
    <property type="component" value="Chromosome 1"/>
</dbReference>
<gene>
    <name evidence="2" type="ORF">P0431F01.4</name>
    <name evidence="3" type="ORF">P0485D09.21</name>
</gene>
<organism evidence="3">
    <name type="scientific">Oryza sativa subsp. japonica</name>
    <name type="common">Rice</name>
    <dbReference type="NCBI Taxonomy" id="39947"/>
    <lineage>
        <taxon>Eukaryota</taxon>
        <taxon>Viridiplantae</taxon>
        <taxon>Streptophyta</taxon>
        <taxon>Embryophyta</taxon>
        <taxon>Tracheophyta</taxon>
        <taxon>Spermatophyta</taxon>
        <taxon>Magnoliopsida</taxon>
        <taxon>Liliopsida</taxon>
        <taxon>Poales</taxon>
        <taxon>Poaceae</taxon>
        <taxon>BOP clade</taxon>
        <taxon>Oryzoideae</taxon>
        <taxon>Oryzeae</taxon>
        <taxon>Oryzinae</taxon>
        <taxon>Oryza</taxon>
        <taxon>Oryza sativa</taxon>
    </lineage>
</organism>